<dbReference type="EMBL" id="CP063458">
    <property type="protein sequence ID" value="QOV89693.1"/>
    <property type="molecule type" value="Genomic_DNA"/>
</dbReference>
<dbReference type="RefSeq" id="WP_206292746.1">
    <property type="nucleotide sequence ID" value="NZ_CP063458.1"/>
</dbReference>
<reference evidence="5 6" key="1">
    <citation type="submission" date="2020-10" db="EMBL/GenBank/DDBJ databases">
        <title>Wide distribution of Phycisphaera-like planctomycetes from WD2101 soil group in peatlands and genome analysis of the first cultivated representative.</title>
        <authorList>
            <person name="Dedysh S.N."/>
            <person name="Beletsky A.V."/>
            <person name="Ivanova A."/>
            <person name="Kulichevskaya I.S."/>
            <person name="Suzina N.E."/>
            <person name="Philippov D.A."/>
            <person name="Rakitin A.L."/>
            <person name="Mardanov A.V."/>
            <person name="Ravin N.V."/>
        </authorList>
    </citation>
    <scope>NUCLEOTIDE SEQUENCE [LARGE SCALE GENOMIC DNA]</scope>
    <source>
        <strain evidence="5 6">M1803</strain>
    </source>
</reference>
<dbReference type="EC" id="3.1.3.48" evidence="2"/>
<evidence type="ECO:0000256" key="2">
    <source>
        <dbReference type="ARBA" id="ARBA00013064"/>
    </source>
</evidence>
<dbReference type="PROSITE" id="PS51257">
    <property type="entry name" value="PROKAR_LIPOPROTEIN"/>
    <property type="match status" value="1"/>
</dbReference>
<organism evidence="5 6">
    <name type="scientific">Humisphaera borealis</name>
    <dbReference type="NCBI Taxonomy" id="2807512"/>
    <lineage>
        <taxon>Bacteria</taxon>
        <taxon>Pseudomonadati</taxon>
        <taxon>Planctomycetota</taxon>
        <taxon>Phycisphaerae</taxon>
        <taxon>Tepidisphaerales</taxon>
        <taxon>Tepidisphaeraceae</taxon>
        <taxon>Humisphaera</taxon>
    </lineage>
</organism>
<evidence type="ECO:0000313" key="5">
    <source>
        <dbReference type="EMBL" id="QOV89693.1"/>
    </source>
</evidence>
<proteinExistence type="inferred from homology"/>
<dbReference type="AlphaFoldDB" id="A0A7M2WWA7"/>
<dbReference type="Gene3D" id="3.90.190.10">
    <property type="entry name" value="Protein tyrosine phosphatase superfamily"/>
    <property type="match status" value="1"/>
</dbReference>
<gene>
    <name evidence="5" type="ORF">IPV69_26480</name>
</gene>
<dbReference type="GO" id="GO:0004725">
    <property type="term" value="F:protein tyrosine phosphatase activity"/>
    <property type="evidence" value="ECO:0007669"/>
    <property type="project" value="UniProtKB-EC"/>
</dbReference>
<protein>
    <recommendedName>
        <fullName evidence="2">protein-tyrosine-phosphatase</fullName>
        <ecNumber evidence="2">3.1.3.48</ecNumber>
    </recommendedName>
</protein>
<dbReference type="PANTHER" id="PTHR31126:SF72">
    <property type="entry name" value="DUAL SPECIFICITY PROTEIN PHOSPHATASE TPBA"/>
    <property type="match status" value="1"/>
</dbReference>
<feature type="domain" description="Tyrosine specific protein phosphatases" evidence="3">
    <location>
        <begin position="118"/>
        <end position="167"/>
    </location>
</feature>
<sequence>MIHRIVHLRLATAAWVTIAPVIGGCVYHQENIAAPPAIVAEERPAIRPGLTNFARVSPLLYRGAQPTAEGFRELERMGIKAVINLRSMHDDADLLAGTNLRYFRIPCSAWDVDRAQFRQFMAIINDPANQPVFVHCQHGSDRTGFVVGGYRITEQGWDAESAVAELHTYGFHRIWGHIPAKLRATNSTANGTANGTGARVAG</sequence>
<feature type="domain" description="Rhodanese" evidence="4">
    <location>
        <begin position="57"/>
        <end position="175"/>
    </location>
</feature>
<dbReference type="InterPro" id="IPR016130">
    <property type="entry name" value="Tyr_Pase_AS"/>
</dbReference>
<accession>A0A7M2WWA7</accession>
<dbReference type="InterPro" id="IPR001763">
    <property type="entry name" value="Rhodanese-like_dom"/>
</dbReference>
<dbReference type="SUPFAM" id="SSF52799">
    <property type="entry name" value="(Phosphotyrosine protein) phosphatases II"/>
    <property type="match status" value="1"/>
</dbReference>
<dbReference type="InterPro" id="IPR000387">
    <property type="entry name" value="Tyr_Pase_dom"/>
</dbReference>
<dbReference type="Pfam" id="PF22741">
    <property type="entry name" value="PTP-NADK"/>
    <property type="match status" value="1"/>
</dbReference>
<dbReference type="PROSITE" id="PS00383">
    <property type="entry name" value="TYR_PHOSPHATASE_1"/>
    <property type="match status" value="1"/>
</dbReference>
<dbReference type="InterPro" id="IPR029021">
    <property type="entry name" value="Prot-tyrosine_phosphatase-like"/>
</dbReference>
<dbReference type="PROSITE" id="PS50206">
    <property type="entry name" value="RHODANESE_3"/>
    <property type="match status" value="1"/>
</dbReference>
<dbReference type="KEGG" id="hbs:IPV69_26480"/>
<dbReference type="Proteomes" id="UP000593765">
    <property type="component" value="Chromosome"/>
</dbReference>
<evidence type="ECO:0000256" key="1">
    <source>
        <dbReference type="ARBA" id="ARBA00009580"/>
    </source>
</evidence>
<comment type="similarity">
    <text evidence="1">Belongs to the protein-tyrosine phosphatase family.</text>
</comment>
<evidence type="ECO:0000313" key="6">
    <source>
        <dbReference type="Proteomes" id="UP000593765"/>
    </source>
</evidence>
<dbReference type="InterPro" id="IPR055214">
    <property type="entry name" value="PTP-NADK"/>
</dbReference>
<name>A0A7M2WWA7_9BACT</name>
<keyword evidence="6" id="KW-1185">Reference proteome</keyword>
<dbReference type="PANTHER" id="PTHR31126">
    <property type="entry name" value="TYROSINE-PROTEIN PHOSPHATASE"/>
    <property type="match status" value="1"/>
</dbReference>
<evidence type="ECO:0000259" key="3">
    <source>
        <dbReference type="PROSITE" id="PS50056"/>
    </source>
</evidence>
<dbReference type="PROSITE" id="PS50056">
    <property type="entry name" value="TYR_PHOSPHATASE_2"/>
    <property type="match status" value="1"/>
</dbReference>
<evidence type="ECO:0000259" key="4">
    <source>
        <dbReference type="PROSITE" id="PS50206"/>
    </source>
</evidence>